<reference evidence="6" key="1">
    <citation type="submission" date="2020-01" db="EMBL/GenBank/DDBJ databases">
        <authorList>
            <person name="Meier V. D."/>
            <person name="Meier V D."/>
        </authorList>
    </citation>
    <scope>NUCLEOTIDE SEQUENCE</scope>
    <source>
        <strain evidence="6">HLG_WM_MAG_05</strain>
    </source>
</reference>
<evidence type="ECO:0000256" key="2">
    <source>
        <dbReference type="ARBA" id="ARBA00012865"/>
    </source>
</evidence>
<dbReference type="Gene3D" id="1.25.40.10">
    <property type="entry name" value="Tetratricopeptide repeat domain"/>
    <property type="match status" value="1"/>
</dbReference>
<keyword evidence="3" id="KW-1015">Disulfide bond</keyword>
<dbReference type="AlphaFoldDB" id="A0A6S6SEX5"/>
<proteinExistence type="predicted"/>
<dbReference type="SUPFAM" id="SSF81901">
    <property type="entry name" value="HCP-like"/>
    <property type="match status" value="1"/>
</dbReference>
<gene>
    <name evidence="6" type="ORF">HELGO_WM10280</name>
</gene>
<dbReference type="GO" id="GO:0046677">
    <property type="term" value="P:response to antibiotic"/>
    <property type="evidence" value="ECO:0007669"/>
    <property type="project" value="UniProtKB-KW"/>
</dbReference>
<feature type="chain" id="PRO_5028359101" description="beta-lactamase" evidence="5">
    <location>
        <begin position="20"/>
        <end position="333"/>
    </location>
</feature>
<dbReference type="Pfam" id="PF08238">
    <property type="entry name" value="Sel1"/>
    <property type="match status" value="3"/>
</dbReference>
<evidence type="ECO:0000256" key="4">
    <source>
        <dbReference type="ARBA" id="ARBA00023251"/>
    </source>
</evidence>
<keyword evidence="5" id="KW-0732">Signal</keyword>
<evidence type="ECO:0000256" key="3">
    <source>
        <dbReference type="ARBA" id="ARBA00023157"/>
    </source>
</evidence>
<organism evidence="6">
    <name type="scientific">uncultured Sulfurovum sp</name>
    <dbReference type="NCBI Taxonomy" id="269237"/>
    <lineage>
        <taxon>Bacteria</taxon>
        <taxon>Pseudomonadati</taxon>
        <taxon>Campylobacterota</taxon>
        <taxon>Epsilonproteobacteria</taxon>
        <taxon>Campylobacterales</taxon>
        <taxon>Sulfurovaceae</taxon>
        <taxon>Sulfurovum</taxon>
        <taxon>environmental samples</taxon>
    </lineage>
</organism>
<comment type="catalytic activity">
    <reaction evidence="1">
        <text>a beta-lactam + H2O = a substituted beta-amino acid</text>
        <dbReference type="Rhea" id="RHEA:20401"/>
        <dbReference type="ChEBI" id="CHEBI:15377"/>
        <dbReference type="ChEBI" id="CHEBI:35627"/>
        <dbReference type="ChEBI" id="CHEBI:140347"/>
        <dbReference type="EC" id="3.5.2.6"/>
    </reaction>
</comment>
<accession>A0A6S6SEX5</accession>
<dbReference type="EMBL" id="CACVAU010000003">
    <property type="protein sequence ID" value="CAA6801535.1"/>
    <property type="molecule type" value="Genomic_DNA"/>
</dbReference>
<dbReference type="InterPro" id="IPR006597">
    <property type="entry name" value="Sel1-like"/>
</dbReference>
<evidence type="ECO:0000256" key="5">
    <source>
        <dbReference type="SAM" id="SignalP"/>
    </source>
</evidence>
<keyword evidence="4" id="KW-0046">Antibiotic resistance</keyword>
<dbReference type="EC" id="3.5.2.6" evidence="2"/>
<protein>
    <recommendedName>
        <fullName evidence="2">beta-lactamase</fullName>
        <ecNumber evidence="2">3.5.2.6</ecNumber>
    </recommendedName>
</protein>
<dbReference type="SMART" id="SM00671">
    <property type="entry name" value="SEL1"/>
    <property type="match status" value="2"/>
</dbReference>
<evidence type="ECO:0000313" key="6">
    <source>
        <dbReference type="EMBL" id="CAA6801535.1"/>
    </source>
</evidence>
<feature type="signal peptide" evidence="5">
    <location>
        <begin position="1"/>
        <end position="19"/>
    </location>
</feature>
<name>A0A6S6SEX5_9BACT</name>
<dbReference type="InterPro" id="IPR011990">
    <property type="entry name" value="TPR-like_helical_dom_sf"/>
</dbReference>
<sequence length="333" mass="37865">MIKSLFYMLITAILGLQLAGCATTVNEKTNKHYVCESEFKSEYNEARKQISNGVYGKAISLLHALEKEGYAPALYTLYKINYAGNGVKVDKAKAFAYLNRAYMYRYPVAEYEMAEKMLKGEDVKQNSVEAIKIFKDLAERSYGDSGQEHIFYRLKAKANVMVSRVYYEGKYIEQDLKQAGEFGYVIGSLPPTQEYNIGRKLLGEAYFLYAKIMIAQVNAGLETSWDINVAFGHAQEMGVIEVDYEEGLLYLEENNIVLAAKSFGHGCTDGHAESCYMAGKLYEEEKVYKNGDKDEYGRIEENPLVIAKRYYSHGMKLGNLKCKERLELIENKK</sequence>
<evidence type="ECO:0000256" key="1">
    <source>
        <dbReference type="ARBA" id="ARBA00001526"/>
    </source>
</evidence>
<dbReference type="GO" id="GO:0008800">
    <property type="term" value="F:beta-lactamase activity"/>
    <property type="evidence" value="ECO:0007669"/>
    <property type="project" value="UniProtKB-EC"/>
</dbReference>